<proteinExistence type="predicted"/>
<evidence type="ECO:0000313" key="2">
    <source>
        <dbReference type="Proteomes" id="UP000192815"/>
    </source>
</evidence>
<name>A0A1X0N6X3_9PSED</name>
<dbReference type="STRING" id="1958950.BZK31_14215"/>
<evidence type="ECO:0000313" key="1">
    <source>
        <dbReference type="EMBL" id="ORC58648.1"/>
    </source>
</evidence>
<sequence>MANAILNGKKTVMRKPIKGTPTQACPYGEPGTRLWLKEDFYAYGIWESRQERIKQRKAWRFKDLTQQTGRDYRFTMPDDYQKLSRDHPQAGWWLRPAVTMPRRASRVEIEITQVHIERLRDITDEQAQAEGFSAVHDGVHTYYANYLPAPRSGLSATPVIAFATYWQNVYGNESWIENPWVWVVGFRSLASSANAAEFTADADIRVRH</sequence>
<protein>
    <submittedName>
        <fullName evidence="1">Uncharacterized protein</fullName>
    </submittedName>
</protein>
<gene>
    <name evidence="1" type="ORF">BZK31_14215</name>
</gene>
<comment type="caution">
    <text evidence="1">The sequence shown here is derived from an EMBL/GenBank/DDBJ whole genome shotgun (WGS) entry which is preliminary data.</text>
</comment>
<dbReference type="EMBL" id="MUIO01000053">
    <property type="protein sequence ID" value="ORC58648.1"/>
    <property type="molecule type" value="Genomic_DNA"/>
</dbReference>
<dbReference type="Proteomes" id="UP000192815">
    <property type="component" value="Unassembled WGS sequence"/>
</dbReference>
<accession>A0A1X0N6X3</accession>
<reference evidence="2" key="1">
    <citation type="submission" date="2017-02" db="EMBL/GenBank/DDBJ databases">
        <title>Pseudomonas floridae sp. nov., a novel pathogenic bacterial species isolated from tomato.</title>
        <authorList>
            <person name="Timilsina S."/>
            <person name="Vallad G.E."/>
            <person name="Jones J.B."/>
        </authorList>
    </citation>
    <scope>NUCLEOTIDE SEQUENCE [LARGE SCALE GENOMIC DNA]</scope>
    <source>
        <strain evidence="2">GEV388</strain>
    </source>
</reference>
<dbReference type="AlphaFoldDB" id="A0A1X0N6X3"/>
<keyword evidence="2" id="KW-1185">Reference proteome</keyword>
<organism evidence="1 2">
    <name type="scientific">Pseudomonas floridensis</name>
    <dbReference type="NCBI Taxonomy" id="1958950"/>
    <lineage>
        <taxon>Bacteria</taxon>
        <taxon>Pseudomonadati</taxon>
        <taxon>Pseudomonadota</taxon>
        <taxon>Gammaproteobacteria</taxon>
        <taxon>Pseudomonadales</taxon>
        <taxon>Pseudomonadaceae</taxon>
        <taxon>Pseudomonas</taxon>
    </lineage>
</organism>